<protein>
    <submittedName>
        <fullName evidence="1">Uncharacterized protein</fullName>
    </submittedName>
</protein>
<reference evidence="1 2" key="1">
    <citation type="submission" date="2024-01" db="EMBL/GenBank/DDBJ databases">
        <title>The genomes of 5 underutilized Papilionoideae crops provide insights into root nodulation and disease resistanc.</title>
        <authorList>
            <person name="Yuan L."/>
        </authorList>
    </citation>
    <scope>NUCLEOTIDE SEQUENCE [LARGE SCALE GENOMIC DNA]</scope>
    <source>
        <strain evidence="1">ZHUSHIDOU_FW_LH</strain>
        <tissue evidence="1">Leaf</tissue>
    </source>
</reference>
<gene>
    <name evidence="1" type="ORF">RIF29_00688</name>
</gene>
<organism evidence="1 2">
    <name type="scientific">Crotalaria pallida</name>
    <name type="common">Smooth rattlebox</name>
    <name type="synonym">Crotalaria striata</name>
    <dbReference type="NCBI Taxonomy" id="3830"/>
    <lineage>
        <taxon>Eukaryota</taxon>
        <taxon>Viridiplantae</taxon>
        <taxon>Streptophyta</taxon>
        <taxon>Embryophyta</taxon>
        <taxon>Tracheophyta</taxon>
        <taxon>Spermatophyta</taxon>
        <taxon>Magnoliopsida</taxon>
        <taxon>eudicotyledons</taxon>
        <taxon>Gunneridae</taxon>
        <taxon>Pentapetalae</taxon>
        <taxon>rosids</taxon>
        <taxon>fabids</taxon>
        <taxon>Fabales</taxon>
        <taxon>Fabaceae</taxon>
        <taxon>Papilionoideae</taxon>
        <taxon>50 kb inversion clade</taxon>
        <taxon>genistoids sensu lato</taxon>
        <taxon>core genistoids</taxon>
        <taxon>Crotalarieae</taxon>
        <taxon>Crotalaria</taxon>
    </lineage>
</organism>
<dbReference type="Proteomes" id="UP001372338">
    <property type="component" value="Unassembled WGS sequence"/>
</dbReference>
<sequence length="96" mass="10699">MSFFSSWLISSLPGKLLECKPQLHQIFVVIGAYKVLKNLVSSIAQCTLKKDGMIDAGRIMLRPDTPDRTSSLPWSWDFAVIGGLQEVEMGEVQQES</sequence>
<keyword evidence="2" id="KW-1185">Reference proteome</keyword>
<dbReference type="AlphaFoldDB" id="A0AAN9IWY2"/>
<name>A0AAN9IWY2_CROPI</name>
<evidence type="ECO:0000313" key="1">
    <source>
        <dbReference type="EMBL" id="KAK7287413.1"/>
    </source>
</evidence>
<dbReference type="EMBL" id="JAYWIO010000001">
    <property type="protein sequence ID" value="KAK7287413.1"/>
    <property type="molecule type" value="Genomic_DNA"/>
</dbReference>
<evidence type="ECO:0000313" key="2">
    <source>
        <dbReference type="Proteomes" id="UP001372338"/>
    </source>
</evidence>
<proteinExistence type="predicted"/>
<comment type="caution">
    <text evidence="1">The sequence shown here is derived from an EMBL/GenBank/DDBJ whole genome shotgun (WGS) entry which is preliminary data.</text>
</comment>
<accession>A0AAN9IWY2</accession>